<proteinExistence type="predicted"/>
<protein>
    <submittedName>
        <fullName evidence="2">Zinc knuckle-domain-containing protein</fullName>
    </submittedName>
</protein>
<feature type="compositionally biased region" description="Basic and acidic residues" evidence="1">
    <location>
        <begin position="171"/>
        <end position="184"/>
    </location>
</feature>
<evidence type="ECO:0000313" key="2">
    <source>
        <dbReference type="EMBL" id="KAK3325459.1"/>
    </source>
</evidence>
<dbReference type="AlphaFoldDB" id="A0AAE0MBZ2"/>
<dbReference type="Pfam" id="PF13917">
    <property type="entry name" value="zf-CCHC_3"/>
    <property type="match status" value="1"/>
</dbReference>
<reference evidence="2" key="2">
    <citation type="submission" date="2023-06" db="EMBL/GenBank/DDBJ databases">
        <authorList>
            <consortium name="Lawrence Berkeley National Laboratory"/>
            <person name="Haridas S."/>
            <person name="Hensen N."/>
            <person name="Bonometti L."/>
            <person name="Westerberg I."/>
            <person name="Brannstrom I.O."/>
            <person name="Guillou S."/>
            <person name="Cros-Aarteil S."/>
            <person name="Calhoun S."/>
            <person name="Kuo A."/>
            <person name="Mondo S."/>
            <person name="Pangilinan J."/>
            <person name="Riley R."/>
            <person name="Labutti K."/>
            <person name="Andreopoulos B."/>
            <person name="Lipzen A."/>
            <person name="Chen C."/>
            <person name="Yanf M."/>
            <person name="Daum C."/>
            <person name="Ng V."/>
            <person name="Clum A."/>
            <person name="Steindorff A."/>
            <person name="Ohm R."/>
            <person name="Martin F."/>
            <person name="Silar P."/>
            <person name="Natvig D."/>
            <person name="Lalanne C."/>
            <person name="Gautier V."/>
            <person name="Ament-Velasquez S.L."/>
            <person name="Kruys A."/>
            <person name="Hutchinson M.I."/>
            <person name="Powell A.J."/>
            <person name="Barry K."/>
            <person name="Miller A.N."/>
            <person name="Grigoriev I.V."/>
            <person name="Debuchy R."/>
            <person name="Gladieux P."/>
            <person name="Thoren M.H."/>
            <person name="Johannesson H."/>
        </authorList>
    </citation>
    <scope>NUCLEOTIDE SEQUENCE</scope>
    <source>
        <strain evidence="2">CBS 118394</strain>
    </source>
</reference>
<feature type="compositionally biased region" description="Basic and acidic residues" evidence="1">
    <location>
        <begin position="221"/>
        <end position="250"/>
    </location>
</feature>
<feature type="compositionally biased region" description="Low complexity" evidence="1">
    <location>
        <begin position="200"/>
        <end position="218"/>
    </location>
</feature>
<dbReference type="EMBL" id="JAUEDM010000002">
    <property type="protein sequence ID" value="KAK3325459.1"/>
    <property type="molecule type" value="Genomic_DNA"/>
</dbReference>
<reference evidence="2" key="1">
    <citation type="journal article" date="2023" name="Mol. Phylogenet. Evol.">
        <title>Genome-scale phylogeny and comparative genomics of the fungal order Sordariales.</title>
        <authorList>
            <person name="Hensen N."/>
            <person name="Bonometti L."/>
            <person name="Westerberg I."/>
            <person name="Brannstrom I.O."/>
            <person name="Guillou S."/>
            <person name="Cros-Aarteil S."/>
            <person name="Calhoun S."/>
            <person name="Haridas S."/>
            <person name="Kuo A."/>
            <person name="Mondo S."/>
            <person name="Pangilinan J."/>
            <person name="Riley R."/>
            <person name="LaButti K."/>
            <person name="Andreopoulos B."/>
            <person name="Lipzen A."/>
            <person name="Chen C."/>
            <person name="Yan M."/>
            <person name="Daum C."/>
            <person name="Ng V."/>
            <person name="Clum A."/>
            <person name="Steindorff A."/>
            <person name="Ohm R.A."/>
            <person name="Martin F."/>
            <person name="Silar P."/>
            <person name="Natvig D.O."/>
            <person name="Lalanne C."/>
            <person name="Gautier V."/>
            <person name="Ament-Velasquez S.L."/>
            <person name="Kruys A."/>
            <person name="Hutchinson M.I."/>
            <person name="Powell A.J."/>
            <person name="Barry K."/>
            <person name="Miller A.N."/>
            <person name="Grigoriev I.V."/>
            <person name="Debuchy R."/>
            <person name="Gladieux P."/>
            <person name="Hiltunen Thoren M."/>
            <person name="Johannesson H."/>
        </authorList>
    </citation>
    <scope>NUCLEOTIDE SEQUENCE</scope>
    <source>
        <strain evidence="2">CBS 118394</strain>
    </source>
</reference>
<gene>
    <name evidence="2" type="ORF">B0H66DRAFT_124819</name>
</gene>
<feature type="compositionally biased region" description="Basic and acidic residues" evidence="1">
    <location>
        <begin position="257"/>
        <end position="279"/>
    </location>
</feature>
<dbReference type="GO" id="GO:0008270">
    <property type="term" value="F:zinc ion binding"/>
    <property type="evidence" value="ECO:0007669"/>
    <property type="project" value="InterPro"/>
</dbReference>
<feature type="region of interest" description="Disordered" evidence="1">
    <location>
        <begin position="43"/>
        <end position="323"/>
    </location>
</feature>
<evidence type="ECO:0000313" key="3">
    <source>
        <dbReference type="Proteomes" id="UP001283341"/>
    </source>
</evidence>
<accession>A0AAE0MBZ2</accession>
<organism evidence="2 3">
    <name type="scientific">Apodospora peruviana</name>
    <dbReference type="NCBI Taxonomy" id="516989"/>
    <lineage>
        <taxon>Eukaryota</taxon>
        <taxon>Fungi</taxon>
        <taxon>Dikarya</taxon>
        <taxon>Ascomycota</taxon>
        <taxon>Pezizomycotina</taxon>
        <taxon>Sordariomycetes</taxon>
        <taxon>Sordariomycetidae</taxon>
        <taxon>Sordariales</taxon>
        <taxon>Lasiosphaeriaceae</taxon>
        <taxon>Apodospora</taxon>
    </lineage>
</organism>
<sequence length="323" mass="37230">MFSTRVPIMYGDYRGRGGPSKAASATVQCQKCLKRGHYSYECKAPPQERPYVPRPSRTQQLFNPKLLPKLSDEVPDALQRKKGVADEEIAKKEAERARKRELEKEDPPSPKRDSPPSKRRRSPSYDSVGTISTRSPSPARRRVSRSPQRERPRGSVRHPSPRVLPGRRRSFVSEDNYRRSDSLEKAAVPRQLSPRRRSYSRSVSRSISRSISRSVSRSPSRRREQPVTGREHQVWNTDGRRTASKRDYSRPRSPTRSPERDGHGDHNRAGYYRDRDEQSQPRGGRYRPYVREPSPPPPPPLRERSLSPFSKRLALTQSMNMGR</sequence>
<dbReference type="GO" id="GO:0003676">
    <property type="term" value="F:nucleic acid binding"/>
    <property type="evidence" value="ECO:0007669"/>
    <property type="project" value="InterPro"/>
</dbReference>
<feature type="compositionally biased region" description="Basic and acidic residues" evidence="1">
    <location>
        <begin position="83"/>
        <end position="116"/>
    </location>
</feature>
<name>A0AAE0MBZ2_9PEZI</name>
<dbReference type="Proteomes" id="UP001283341">
    <property type="component" value="Unassembled WGS sequence"/>
</dbReference>
<dbReference type="InterPro" id="IPR036875">
    <property type="entry name" value="Znf_CCHC_sf"/>
</dbReference>
<dbReference type="SUPFAM" id="SSF57756">
    <property type="entry name" value="Retrovirus zinc finger-like domains"/>
    <property type="match status" value="1"/>
</dbReference>
<feature type="compositionally biased region" description="Basic residues" evidence="1">
    <location>
        <begin position="154"/>
        <end position="170"/>
    </location>
</feature>
<comment type="caution">
    <text evidence="2">The sequence shown here is derived from an EMBL/GenBank/DDBJ whole genome shotgun (WGS) entry which is preliminary data.</text>
</comment>
<keyword evidence="3" id="KW-1185">Reference proteome</keyword>
<evidence type="ECO:0000256" key="1">
    <source>
        <dbReference type="SAM" id="MobiDB-lite"/>
    </source>
</evidence>